<evidence type="ECO:0000256" key="8">
    <source>
        <dbReference type="ARBA" id="ARBA00023055"/>
    </source>
</evidence>
<keyword evidence="5" id="KW-0813">Transport</keyword>
<dbReference type="GO" id="GO:0006869">
    <property type="term" value="P:lipid transport"/>
    <property type="evidence" value="ECO:0007669"/>
    <property type="project" value="UniProtKB-KW"/>
</dbReference>
<dbReference type="InterPro" id="IPR026849">
    <property type="entry name" value="ATG2"/>
</dbReference>
<gene>
    <name evidence="13" type="ORF">SMAR0320_LOCUS22876</name>
</gene>
<name>A0A7S2Q222_9STRA</name>
<comment type="catalytic activity">
    <reaction evidence="11">
        <text>a 1,2-diacyl-sn-glycero-3-phosphoethanolamine(in) = a 1,2-diacyl-sn-glycero-3-phosphoethanolamine(out)</text>
        <dbReference type="Rhea" id="RHEA:38895"/>
        <dbReference type="ChEBI" id="CHEBI:64612"/>
    </reaction>
</comment>
<evidence type="ECO:0000313" key="13">
    <source>
        <dbReference type="EMBL" id="CAD9630443.1"/>
    </source>
</evidence>
<dbReference type="GO" id="GO:0061709">
    <property type="term" value="P:reticulophagy"/>
    <property type="evidence" value="ECO:0007669"/>
    <property type="project" value="TreeGrafter"/>
</dbReference>
<proteinExistence type="inferred from homology"/>
<dbReference type="GO" id="GO:0034045">
    <property type="term" value="C:phagophore assembly site membrane"/>
    <property type="evidence" value="ECO:0007669"/>
    <property type="project" value="UniProtKB-SubCell"/>
</dbReference>
<feature type="region of interest" description="Disordered" evidence="12">
    <location>
        <begin position="1314"/>
        <end position="1336"/>
    </location>
</feature>
<evidence type="ECO:0000256" key="6">
    <source>
        <dbReference type="ARBA" id="ARBA00022824"/>
    </source>
</evidence>
<evidence type="ECO:0000256" key="3">
    <source>
        <dbReference type="ARBA" id="ARBA00009714"/>
    </source>
</evidence>
<keyword evidence="7" id="KW-0072">Autophagy</keyword>
<evidence type="ECO:0000256" key="12">
    <source>
        <dbReference type="SAM" id="MobiDB-lite"/>
    </source>
</evidence>
<dbReference type="GO" id="GO:0032266">
    <property type="term" value="F:phosphatidylinositol-3-phosphate binding"/>
    <property type="evidence" value="ECO:0007669"/>
    <property type="project" value="TreeGrafter"/>
</dbReference>
<feature type="compositionally biased region" description="Polar residues" evidence="12">
    <location>
        <begin position="158"/>
        <end position="186"/>
    </location>
</feature>
<dbReference type="Pfam" id="PF13329">
    <property type="entry name" value="ATG2_CAD"/>
    <property type="match status" value="1"/>
</dbReference>
<dbReference type="GO" id="GO:0005789">
    <property type="term" value="C:endoplasmic reticulum membrane"/>
    <property type="evidence" value="ECO:0007669"/>
    <property type="project" value="UniProtKB-SubCell"/>
</dbReference>
<dbReference type="PANTHER" id="PTHR13190:SF1">
    <property type="entry name" value="AUTOPHAGY-RELATED 2, ISOFORM A"/>
    <property type="match status" value="1"/>
</dbReference>
<evidence type="ECO:0000256" key="4">
    <source>
        <dbReference type="ARBA" id="ARBA00018070"/>
    </source>
</evidence>
<evidence type="ECO:0000256" key="2">
    <source>
        <dbReference type="ARBA" id="ARBA00004623"/>
    </source>
</evidence>
<evidence type="ECO:0000256" key="9">
    <source>
        <dbReference type="ARBA" id="ARBA00023136"/>
    </source>
</evidence>
<feature type="region of interest" description="Disordered" evidence="12">
    <location>
        <begin position="158"/>
        <end position="187"/>
    </location>
</feature>
<feature type="compositionally biased region" description="Polar residues" evidence="12">
    <location>
        <begin position="1324"/>
        <end position="1336"/>
    </location>
</feature>
<feature type="compositionally biased region" description="Basic and acidic residues" evidence="12">
    <location>
        <begin position="1314"/>
        <end position="1323"/>
    </location>
</feature>
<keyword evidence="8" id="KW-0445">Lipid transport</keyword>
<dbReference type="PANTHER" id="PTHR13190">
    <property type="entry name" value="AUTOPHAGY-RELATED 2, ISOFORM A"/>
    <property type="match status" value="1"/>
</dbReference>
<dbReference type="GO" id="GO:0034727">
    <property type="term" value="P:piecemeal microautophagy of the nucleus"/>
    <property type="evidence" value="ECO:0007669"/>
    <property type="project" value="TreeGrafter"/>
</dbReference>
<comment type="catalytic activity">
    <reaction evidence="10">
        <text>a 1,2-diacyl-sn-glycero-3-phospho-L-serine(in) = a 1,2-diacyl-sn-glycero-3-phospho-L-serine(out)</text>
        <dbReference type="Rhea" id="RHEA:38663"/>
        <dbReference type="ChEBI" id="CHEBI:57262"/>
    </reaction>
</comment>
<dbReference type="GO" id="GO:0000422">
    <property type="term" value="P:autophagy of mitochondrion"/>
    <property type="evidence" value="ECO:0007669"/>
    <property type="project" value="TreeGrafter"/>
</dbReference>
<dbReference type="EMBL" id="HBGZ01032028">
    <property type="protein sequence ID" value="CAD9630443.1"/>
    <property type="molecule type" value="Transcribed_RNA"/>
</dbReference>
<reference evidence="13" key="1">
    <citation type="submission" date="2021-01" db="EMBL/GenBank/DDBJ databases">
        <authorList>
            <person name="Corre E."/>
            <person name="Pelletier E."/>
            <person name="Niang G."/>
            <person name="Scheremetjew M."/>
            <person name="Finn R."/>
            <person name="Kale V."/>
            <person name="Holt S."/>
            <person name="Cochrane G."/>
            <person name="Meng A."/>
            <person name="Brown T."/>
            <person name="Cohen L."/>
        </authorList>
    </citation>
    <scope>NUCLEOTIDE SEQUENCE</scope>
    <source>
        <strain evidence="13">SM1012Den-03</strain>
    </source>
</reference>
<sequence>MNSSSLSSWSWRHRFYAFLLRRALGPFLTKESTADLHRSILDIDWSEGKLVLVDVELDPDHLNSIIADNNDDSGDGGLNLSVRRACIRRVSINIGLVDSSDHESSSSTTRMATAAILRNVFGTTPANNADNSENIAGVALKVHVDLDGLSFVLSPTAGRNSVRKNNQNQQHDNCDVNVQPNTASSDQGDENMAAPGFFASMVDSAMKSLRLSINVTGVKVRTCSHYCSGFNNDTPSGSGNDVDEEIDDYSSSSSSSSACWVDIRLASARYYDLIESSNPVSSVDSNEKTTISKALDLEGLTIDSNSIDSLIRSESPQTILQSTGLARIQFTVLEQWSSTTSTKEKPLCLSKRQKIDVSFEQRIAVDVDPRSLTKMVEILNAMKMPPESDDFVDACESDQEAELPAQHDDNDLVQQFGDEFYKETYDQIMKQFTEARHLARTRELRGGLLVPAQNDKEDLSFDTFFDANDHSVSYYYSTTDCSKEDRHEQHPAKDLIENVKESEFTLAVPEFTVKVNLIDDSTRCFRSIMRQDDVLDCILMSVGGIRFVDCHSGGNSKLNVSVSHFEIESQMAKSNGATLNESMVRFHNDAEYCDDGDPTIQTQACIAVGIESSDGGSQVNDCARRVDISLHSIEIIYHERAITRLSDMVKRLPLPETAASESEQAAKEEDNCPLFISAKCPSIVLMIACQDYSILQNSANTNRLFRRHGYVHEESGGLFLGVGVELCNVTADFSRNKVSGDSNSSYEEQKATLSSSHALLFAKSTELKRGRRRRQTYLSRRVDLVAFTRDEDRETNAVMISFHQTLQLNESSQRHAQMKRTSAFPLVLPLTSVKAQQESDDSDDEIDNMYEDANRSAQDRVKVDVCQIKASDPQYILSAEANEAEKELTVDIPNIFFDLTVGERQSLSVILSSFSSDAEKDQVVPRESAASRKTFVGLSLNVGQIAAVLHGQDVNTDSFSLIIDKMQLHALTSPQGIRNLRLLFADVNLYQLSKFHPAKTDYADMNSFSIAAERCQRIRSRLMKTPETVAKAIFFRSKLCRPMSPETPSFLVDVLFRNGASDDEYNEIGIHCVVYDMTYRYEMSSDWLTSLSTLMKCGAAEEDVTTAHETEIINEEKAMSLFNVFVSFADCNIDYTPPTDFMHGSRVIVRVGEVRLTSNIVSPSASVQAFKISLSDLRIYVCSYRYPHNEENTLLSCAHRYFNSDDLHMASHSHILGGNAVSWEDVLFRMNFVNLIVLDSLDTVILQTKNDENNCRVGRKEPAIAIALTLGHLSLYACHDSFNCFNQTYNEWFIKFTSLSEDELEALRLLSESQMDHDKDERPQTASLASSDDLNITPTPRAAEILTLPSRQQQLSRDDVVSMDLTETLLFENYYTIDASIRERKSDQRRQIDTMVVNEEEDDDSEASEDDWATIEHDYAQFSGIPPEDDQKAEWIVCKSDAVKQQSDSQQLKIFPQHIPVKPVSDPLAESAVDTAKLAGTDVAPDIGLRVIVKDASITIRLFDGFDYMNDPPRPFPKQTTNKEDRRDQLLSNLMGGGDENECSSPLLTEDCNEQLRRDRYRRKHHRNVNKYFQLSFHGLKLKQDSFVDSMEHRLASYLDLSISDFYIAEAISNDDPIKMMGEWMNESEHPRDDSDGMIMLQIVTKHPSLRVSADGKLMSDESRATLELLPLRCYLNQKALRFIRNFFSGNPGPEEVLGDVGDGAMDDSDAIDDDELINIFFNTFKVRPCKLKVDYLPEKMDMESLRDGNYSEILNLCPLEDMIINLAAVENHDLTGWGSVFSELAGKWIEDICSTQAHKFLTRAAPIQLLSTLGDGVADLALVIIVPEDNASAYLKNVVGGTTSFASKVAVEAISTSAKLTRFAANQLTNKALATSPLPSRPRNVPRNAGDTFSHASKSLVRGLREANHNICVIPYREYQQSGASGAARGAMRGIPLGVVAPIAGASEALSYTLLGIRNQLRPDKRKEEENSFMAKD</sequence>
<dbReference type="GO" id="GO:0000045">
    <property type="term" value="P:autophagosome assembly"/>
    <property type="evidence" value="ECO:0007669"/>
    <property type="project" value="TreeGrafter"/>
</dbReference>
<accession>A0A7S2Q222</accession>
<protein>
    <recommendedName>
        <fullName evidence="4">Autophagy-related protein 2</fullName>
    </recommendedName>
</protein>
<dbReference type="GO" id="GO:0061908">
    <property type="term" value="C:phagophore"/>
    <property type="evidence" value="ECO:0007669"/>
    <property type="project" value="TreeGrafter"/>
</dbReference>
<evidence type="ECO:0000256" key="7">
    <source>
        <dbReference type="ARBA" id="ARBA00023006"/>
    </source>
</evidence>
<comment type="similarity">
    <text evidence="3">Belongs to the ATG2 family.</text>
</comment>
<dbReference type="GO" id="GO:0043495">
    <property type="term" value="F:protein-membrane adaptor activity"/>
    <property type="evidence" value="ECO:0007669"/>
    <property type="project" value="TreeGrafter"/>
</dbReference>
<evidence type="ECO:0000256" key="11">
    <source>
        <dbReference type="ARBA" id="ARBA00024615"/>
    </source>
</evidence>
<comment type="subcellular location">
    <subcellularLocation>
        <location evidence="1">Endoplasmic reticulum membrane</location>
        <topology evidence="1">Peripheral membrane protein</topology>
    </subcellularLocation>
    <subcellularLocation>
        <location evidence="2">Preautophagosomal structure membrane</location>
        <topology evidence="2">Peripheral membrane protein</topology>
    </subcellularLocation>
</comment>
<evidence type="ECO:0000256" key="10">
    <source>
        <dbReference type="ARBA" id="ARBA00024479"/>
    </source>
</evidence>
<dbReference type="GO" id="GO:0061723">
    <property type="term" value="P:glycophagy"/>
    <property type="evidence" value="ECO:0007669"/>
    <property type="project" value="TreeGrafter"/>
</dbReference>
<organism evidence="13">
    <name type="scientific">Skeletonema marinoi</name>
    <dbReference type="NCBI Taxonomy" id="267567"/>
    <lineage>
        <taxon>Eukaryota</taxon>
        <taxon>Sar</taxon>
        <taxon>Stramenopiles</taxon>
        <taxon>Ochrophyta</taxon>
        <taxon>Bacillariophyta</taxon>
        <taxon>Coscinodiscophyceae</taxon>
        <taxon>Thalassiosirophycidae</taxon>
        <taxon>Thalassiosirales</taxon>
        <taxon>Skeletonemataceae</taxon>
        <taxon>Skeletonema</taxon>
        <taxon>Skeletonema marinoi-dohrnii complex</taxon>
    </lineage>
</organism>
<keyword evidence="6" id="KW-0256">Endoplasmic reticulum</keyword>
<evidence type="ECO:0000256" key="5">
    <source>
        <dbReference type="ARBA" id="ARBA00022448"/>
    </source>
</evidence>
<keyword evidence="9" id="KW-0472">Membrane</keyword>
<evidence type="ECO:0000256" key="1">
    <source>
        <dbReference type="ARBA" id="ARBA00004406"/>
    </source>
</evidence>